<proteinExistence type="predicted"/>
<name>A0A6A4LDP8_9ERIC</name>
<feature type="signal peptide" evidence="2">
    <location>
        <begin position="1"/>
        <end position="20"/>
    </location>
</feature>
<dbReference type="OrthoDB" id="765404at2759"/>
<feature type="non-terminal residue" evidence="3">
    <location>
        <position position="1"/>
    </location>
</feature>
<dbReference type="AlphaFoldDB" id="A0A6A4LDP8"/>
<evidence type="ECO:0000313" key="3">
    <source>
        <dbReference type="EMBL" id="KAE9456450.1"/>
    </source>
</evidence>
<accession>A0A6A4LDP8</accession>
<evidence type="ECO:0000313" key="4">
    <source>
        <dbReference type="Proteomes" id="UP000428333"/>
    </source>
</evidence>
<reference evidence="3 4" key="1">
    <citation type="journal article" date="2019" name="Genome Biol. Evol.">
        <title>The Rhododendron genome and chromosomal organization provide insight into shared whole-genome duplications across the heath family (Ericaceae).</title>
        <authorList>
            <person name="Soza V.L."/>
            <person name="Lindsley D."/>
            <person name="Waalkes A."/>
            <person name="Ramage E."/>
            <person name="Patwardhan R.P."/>
            <person name="Burton J.N."/>
            <person name="Adey A."/>
            <person name="Kumar A."/>
            <person name="Qiu R."/>
            <person name="Shendure J."/>
            <person name="Hall B."/>
        </authorList>
    </citation>
    <scope>NUCLEOTIDE SEQUENCE [LARGE SCALE GENOMIC DNA]</scope>
    <source>
        <strain evidence="3">RSF 1966-606</strain>
    </source>
</reference>
<sequence length="368" mass="40763">MMNVVVALFLVLSSLVVTSAEPEPPTQGAIVVEHSTHKLKQVLDKARDVKEQAQEAVSEALSKAKDFVPRKTSEVSNKAKGVISAACRISYDFSRTAAAKVSSAVTEKVVPTVNQYVPDERGRAEIARFATSFVRNAAVCGLPEVLIYWVPAEDSKQKVKEVLDKAGEVKEHAKEAVSEALIKAKDSLGYRTSKVSNKAKDVFRAAYQISYDISRTTATKVSSAVTEKVVPTVNQYVPDERGRAKIGRFAASFVKNAAFYGLPVVFEYWVPGGDLLYNIALRSLRDVETEDYKQVETKTEHCNDELKKSQAKVNKLERKLSGGVEDNMFDDLVVQGVKKSRKELYKHWYGTNGSIRYEQLDVFAGLDL</sequence>
<feature type="chain" id="PRO_5025642387" evidence="2">
    <location>
        <begin position="21"/>
        <end position="368"/>
    </location>
</feature>
<keyword evidence="2" id="KW-0732">Signal</keyword>
<evidence type="ECO:0000256" key="1">
    <source>
        <dbReference type="SAM" id="Coils"/>
    </source>
</evidence>
<keyword evidence="1" id="KW-0175">Coiled coil</keyword>
<dbReference type="EMBL" id="QEFC01001725">
    <property type="protein sequence ID" value="KAE9456450.1"/>
    <property type="molecule type" value="Genomic_DNA"/>
</dbReference>
<comment type="caution">
    <text evidence="3">The sequence shown here is derived from an EMBL/GenBank/DDBJ whole genome shotgun (WGS) entry which is preliminary data.</text>
</comment>
<dbReference type="Proteomes" id="UP000428333">
    <property type="component" value="Linkage Group LG07"/>
</dbReference>
<organism evidence="3 4">
    <name type="scientific">Rhododendron williamsianum</name>
    <dbReference type="NCBI Taxonomy" id="262921"/>
    <lineage>
        <taxon>Eukaryota</taxon>
        <taxon>Viridiplantae</taxon>
        <taxon>Streptophyta</taxon>
        <taxon>Embryophyta</taxon>
        <taxon>Tracheophyta</taxon>
        <taxon>Spermatophyta</taxon>
        <taxon>Magnoliopsida</taxon>
        <taxon>eudicotyledons</taxon>
        <taxon>Gunneridae</taxon>
        <taxon>Pentapetalae</taxon>
        <taxon>asterids</taxon>
        <taxon>Ericales</taxon>
        <taxon>Ericaceae</taxon>
        <taxon>Ericoideae</taxon>
        <taxon>Rhodoreae</taxon>
        <taxon>Rhododendron</taxon>
    </lineage>
</organism>
<protein>
    <submittedName>
        <fullName evidence="3">Uncharacterized protein</fullName>
    </submittedName>
</protein>
<evidence type="ECO:0000256" key="2">
    <source>
        <dbReference type="SAM" id="SignalP"/>
    </source>
</evidence>
<gene>
    <name evidence="3" type="ORF">C3L33_11661</name>
</gene>
<feature type="coiled-coil region" evidence="1">
    <location>
        <begin position="36"/>
        <end position="63"/>
    </location>
</feature>
<keyword evidence="4" id="KW-1185">Reference proteome</keyword>